<reference evidence="2" key="1">
    <citation type="submission" date="2021-02" db="EMBL/GenBank/DDBJ databases">
        <authorList>
            <person name="Nowell W R."/>
        </authorList>
    </citation>
    <scope>NUCLEOTIDE SEQUENCE</scope>
</reference>
<dbReference type="Gene3D" id="3.10.10.10">
    <property type="entry name" value="HIV Type 1 Reverse Transcriptase, subunit A, domain 1"/>
    <property type="match status" value="1"/>
</dbReference>
<feature type="domain" description="Reverse transcriptase" evidence="1">
    <location>
        <begin position="1"/>
        <end position="97"/>
    </location>
</feature>
<sequence>HKTAFITTAGLYEWNVLAQGLKNSSPSFQRVMADIVSSCRQFALVYIDDIVVLSRSFEEHLEHIQQSLSILLKYNFQLNPAKCNIFHQHIDYLSHTISEFGVKPNNEKIQAIIKLREPSTLAEANKFLGAISWYQKFIPQFATVAAPFHRVTNLTKPN</sequence>
<gene>
    <name evidence="2" type="ORF">JBS370_LOCUS41471</name>
</gene>
<comment type="caution">
    <text evidence="2">The sequence shown here is derived from an EMBL/GenBank/DDBJ whole genome shotgun (WGS) entry which is preliminary data.</text>
</comment>
<dbReference type="PANTHER" id="PTHR33064:SF37">
    <property type="entry name" value="RIBONUCLEASE H"/>
    <property type="match status" value="1"/>
</dbReference>
<dbReference type="FunFam" id="3.30.70.270:FF:000003">
    <property type="entry name" value="Transposon Ty3-G Gag-Pol polyprotein"/>
    <property type="match status" value="1"/>
</dbReference>
<dbReference type="Pfam" id="PF00078">
    <property type="entry name" value="RVT_1"/>
    <property type="match status" value="1"/>
</dbReference>
<dbReference type="PROSITE" id="PS50878">
    <property type="entry name" value="RT_POL"/>
    <property type="match status" value="1"/>
</dbReference>
<evidence type="ECO:0000313" key="2">
    <source>
        <dbReference type="EMBL" id="CAF4336420.1"/>
    </source>
</evidence>
<dbReference type="PANTHER" id="PTHR33064">
    <property type="entry name" value="POL PROTEIN"/>
    <property type="match status" value="1"/>
</dbReference>
<protein>
    <recommendedName>
        <fullName evidence="1">Reverse transcriptase domain-containing protein</fullName>
    </recommendedName>
</protein>
<dbReference type="InterPro" id="IPR043502">
    <property type="entry name" value="DNA/RNA_pol_sf"/>
</dbReference>
<dbReference type="CDD" id="cd01647">
    <property type="entry name" value="RT_LTR"/>
    <property type="match status" value="1"/>
</dbReference>
<evidence type="ECO:0000313" key="3">
    <source>
        <dbReference type="Proteomes" id="UP000663836"/>
    </source>
</evidence>
<dbReference type="SUPFAM" id="SSF56672">
    <property type="entry name" value="DNA/RNA polymerases"/>
    <property type="match status" value="1"/>
</dbReference>
<organism evidence="2 3">
    <name type="scientific">Rotaria sordida</name>
    <dbReference type="NCBI Taxonomy" id="392033"/>
    <lineage>
        <taxon>Eukaryota</taxon>
        <taxon>Metazoa</taxon>
        <taxon>Spiralia</taxon>
        <taxon>Gnathifera</taxon>
        <taxon>Rotifera</taxon>
        <taxon>Eurotatoria</taxon>
        <taxon>Bdelloidea</taxon>
        <taxon>Philodinida</taxon>
        <taxon>Philodinidae</taxon>
        <taxon>Rotaria</taxon>
    </lineage>
</organism>
<dbReference type="InterPro" id="IPR000477">
    <property type="entry name" value="RT_dom"/>
</dbReference>
<dbReference type="InterPro" id="IPR051320">
    <property type="entry name" value="Viral_Replic_Matur_Polypro"/>
</dbReference>
<proteinExistence type="predicted"/>
<evidence type="ECO:0000259" key="1">
    <source>
        <dbReference type="PROSITE" id="PS50878"/>
    </source>
</evidence>
<dbReference type="InterPro" id="IPR043128">
    <property type="entry name" value="Rev_trsase/Diguanyl_cyclase"/>
</dbReference>
<dbReference type="AlphaFoldDB" id="A0A820K6R8"/>
<accession>A0A820K6R8</accession>
<dbReference type="Gene3D" id="3.30.70.270">
    <property type="match status" value="2"/>
</dbReference>
<dbReference type="EMBL" id="CAJOBD010046153">
    <property type="protein sequence ID" value="CAF4336420.1"/>
    <property type="molecule type" value="Genomic_DNA"/>
</dbReference>
<dbReference type="Proteomes" id="UP000663836">
    <property type="component" value="Unassembled WGS sequence"/>
</dbReference>
<feature type="non-terminal residue" evidence="2">
    <location>
        <position position="1"/>
    </location>
</feature>
<name>A0A820K6R8_9BILA</name>